<dbReference type="GO" id="GO:0000166">
    <property type="term" value="F:nucleotide binding"/>
    <property type="evidence" value="ECO:0007669"/>
    <property type="project" value="UniProtKB-KW"/>
</dbReference>
<feature type="site" description="Important for catalysis" evidence="6">
    <location>
        <position position="174"/>
    </location>
</feature>
<comment type="caution">
    <text evidence="9">The sequence shown here is derived from an EMBL/GenBank/DDBJ whole genome shotgun (WGS) entry which is preliminary data.</text>
</comment>
<dbReference type="InterPro" id="IPR033524">
    <property type="entry name" value="Glu/Leu/Phe/Val_DH_AS"/>
</dbReference>
<evidence type="ECO:0000256" key="2">
    <source>
        <dbReference type="ARBA" id="ARBA00023002"/>
    </source>
</evidence>
<dbReference type="AlphaFoldDB" id="A0A934NFC4"/>
<feature type="active site" description="Proton donor" evidence="4">
    <location>
        <position position="134"/>
    </location>
</feature>
<evidence type="ECO:0000313" key="10">
    <source>
        <dbReference type="Proteomes" id="UP000614410"/>
    </source>
</evidence>
<sequence>MGGSIRSPVRSHLAAASLPGVTATAAAPAVPADDPWLNAQRQFDNAAQILNLSSGLRAVLREVRRELLVRFPVKMDDGSVRVFEGYRVQHNTTRGPAKGGIRFHADTSLEEVKALSMWMTWKCALMNIPYGGAKGGVVVDPKQLSHRELERLTRRFASEISMLIGPDSDIPAPDVNTNAGVMAWIMDTISMEAGYSIPAVVTGKPLDIGGSEGRPSATGRGVSIAALEICQRLERDPTATTVAVQGFGNVGSVSAELMAERGFRICAVSDVTGGIYNRDGLDVPSLLEHRRRTGFVAGFPGSRQVSNSELLELPVDVLVPAALENQITARNAGRIPASIVIEGANGPTTPDADLILEHRGVVVVPDILANAGGVTVSYFEWVQDLQSFFWEEGEINRQLERILRRAFTQMCEQADLHRVSLRLGAYLVAVKRVADATAVRGIYP</sequence>
<dbReference type="InterPro" id="IPR036291">
    <property type="entry name" value="NAD(P)-bd_dom_sf"/>
</dbReference>
<feature type="domain" description="Glutamate/phenylalanine/leucine/valine/L-tryptophan dehydrogenase C-terminal" evidence="8">
    <location>
        <begin position="211"/>
        <end position="441"/>
    </location>
</feature>
<dbReference type="PRINTS" id="PR00082">
    <property type="entry name" value="GLFDHDRGNASE"/>
</dbReference>
<accession>A0A934NFC4</accession>
<feature type="binding site" evidence="5">
    <location>
        <position position="122"/>
    </location>
    <ligand>
        <name>substrate</name>
    </ligand>
</feature>
<dbReference type="InterPro" id="IPR006095">
    <property type="entry name" value="Glu/Leu/Phe/Val/Trp_DH"/>
</dbReference>
<dbReference type="Pfam" id="PF00208">
    <property type="entry name" value="ELFV_dehydrog"/>
    <property type="match status" value="1"/>
</dbReference>
<dbReference type="SUPFAM" id="SSF53223">
    <property type="entry name" value="Aminoacid dehydrogenase-like, N-terminal domain"/>
    <property type="match status" value="1"/>
</dbReference>
<dbReference type="SMART" id="SM00839">
    <property type="entry name" value="ELFV_dehydrog"/>
    <property type="match status" value="1"/>
</dbReference>
<feature type="binding site" evidence="5">
    <location>
        <position position="98"/>
    </location>
    <ligand>
        <name>substrate</name>
    </ligand>
</feature>
<keyword evidence="5" id="KW-0547">Nucleotide-binding</keyword>
<dbReference type="PROSITE" id="PS00074">
    <property type="entry name" value="GLFV_DEHYDROGENASE"/>
    <property type="match status" value="1"/>
</dbReference>
<dbReference type="InterPro" id="IPR006096">
    <property type="entry name" value="Glu/Leu/Phe/Val/Trp_DH_C"/>
</dbReference>
<dbReference type="Proteomes" id="UP000614410">
    <property type="component" value="Unassembled WGS sequence"/>
</dbReference>
<feature type="binding site" evidence="5">
    <location>
        <position position="249"/>
    </location>
    <ligand>
        <name>NAD(+)</name>
        <dbReference type="ChEBI" id="CHEBI:57540"/>
    </ligand>
</feature>
<reference evidence="9 10" key="1">
    <citation type="submission" date="2020-10" db="EMBL/GenBank/DDBJ databases">
        <title>Ca. Dormibacterota MAGs.</title>
        <authorList>
            <person name="Montgomery K."/>
        </authorList>
    </citation>
    <scope>NUCLEOTIDE SEQUENCE [LARGE SCALE GENOMIC DNA]</scope>
    <source>
        <strain evidence="9">Mitchell_Peninsula_5</strain>
    </source>
</reference>
<protein>
    <recommendedName>
        <fullName evidence="3">Glutamate dehydrogenase</fullName>
    </recommendedName>
</protein>
<evidence type="ECO:0000259" key="8">
    <source>
        <dbReference type="SMART" id="SM00839"/>
    </source>
</evidence>
<dbReference type="InterPro" id="IPR006097">
    <property type="entry name" value="Glu/Leu/Phe/Val/Trp_DH_dimer"/>
</dbReference>
<dbReference type="Gene3D" id="3.40.50.10860">
    <property type="entry name" value="Leucine Dehydrogenase, chain A, domain 1"/>
    <property type="match status" value="1"/>
</dbReference>
<proteinExistence type="inferred from homology"/>
<comment type="similarity">
    <text evidence="1 3 7">Belongs to the Glu/Leu/Phe/Val dehydrogenases family.</text>
</comment>
<evidence type="ECO:0000313" key="9">
    <source>
        <dbReference type="EMBL" id="MBJ7609758.1"/>
    </source>
</evidence>
<dbReference type="CDD" id="cd01076">
    <property type="entry name" value="NAD_bind_1_Glu_DH"/>
    <property type="match status" value="1"/>
</dbReference>
<organism evidence="9 10">
    <name type="scientific">Candidatus Amunia macphersoniae</name>
    <dbReference type="NCBI Taxonomy" id="3127014"/>
    <lineage>
        <taxon>Bacteria</taxon>
        <taxon>Bacillati</taxon>
        <taxon>Candidatus Dormiibacterota</taxon>
        <taxon>Candidatus Dormibacteria</taxon>
        <taxon>Candidatus Aeolococcales</taxon>
        <taxon>Candidatus Aeolococcaceae</taxon>
        <taxon>Candidatus Amunia</taxon>
    </lineage>
</organism>
<dbReference type="Gene3D" id="3.40.50.720">
    <property type="entry name" value="NAD(P)-binding Rossmann-like Domain"/>
    <property type="match status" value="1"/>
</dbReference>
<dbReference type="InterPro" id="IPR046346">
    <property type="entry name" value="Aminoacid_DH-like_N_sf"/>
</dbReference>
<evidence type="ECO:0000256" key="7">
    <source>
        <dbReference type="RuleBase" id="RU004417"/>
    </source>
</evidence>
<feature type="binding site" evidence="5">
    <location>
        <position position="218"/>
    </location>
    <ligand>
        <name>NAD(+)</name>
        <dbReference type="ChEBI" id="CHEBI:57540"/>
    </ligand>
</feature>
<name>A0A934NFC4_9BACT</name>
<dbReference type="FunFam" id="3.40.50.10860:FF:000003">
    <property type="entry name" value="Glutamate dehydrogenase"/>
    <property type="match status" value="1"/>
</dbReference>
<dbReference type="PANTHER" id="PTHR11606:SF13">
    <property type="entry name" value="GLUTAMATE DEHYDROGENASE 1, MITOCHONDRIAL"/>
    <property type="match status" value="1"/>
</dbReference>
<dbReference type="GO" id="GO:0004352">
    <property type="term" value="F:glutamate dehydrogenase (NAD+) activity"/>
    <property type="evidence" value="ECO:0007669"/>
    <property type="project" value="TreeGrafter"/>
</dbReference>
<evidence type="ECO:0000256" key="5">
    <source>
        <dbReference type="PIRSR" id="PIRSR000185-2"/>
    </source>
</evidence>
<dbReference type="PANTHER" id="PTHR11606">
    <property type="entry name" value="GLUTAMATE DEHYDROGENASE"/>
    <property type="match status" value="1"/>
</dbReference>
<keyword evidence="5" id="KW-0520">NAD</keyword>
<dbReference type="InterPro" id="IPR014362">
    <property type="entry name" value="Glu_DH"/>
</dbReference>
<evidence type="ECO:0000256" key="1">
    <source>
        <dbReference type="ARBA" id="ARBA00006382"/>
    </source>
</evidence>
<feature type="binding site" evidence="5">
    <location>
        <position position="377"/>
    </location>
    <ligand>
        <name>substrate</name>
    </ligand>
</feature>
<dbReference type="InterPro" id="IPR033922">
    <property type="entry name" value="NAD_bind_Glu_DH"/>
</dbReference>
<evidence type="ECO:0000256" key="6">
    <source>
        <dbReference type="PIRSR" id="PIRSR000185-3"/>
    </source>
</evidence>
<dbReference type="EMBL" id="JAEKNN010000051">
    <property type="protein sequence ID" value="MBJ7609758.1"/>
    <property type="molecule type" value="Genomic_DNA"/>
</dbReference>
<keyword evidence="2 3" id="KW-0560">Oxidoreductase</keyword>
<evidence type="ECO:0000256" key="4">
    <source>
        <dbReference type="PIRSR" id="PIRSR000185-1"/>
    </source>
</evidence>
<dbReference type="SUPFAM" id="SSF51735">
    <property type="entry name" value="NAD(P)-binding Rossmann-fold domains"/>
    <property type="match status" value="1"/>
</dbReference>
<dbReference type="PIRSF" id="PIRSF000185">
    <property type="entry name" value="Glu_DH"/>
    <property type="match status" value="1"/>
</dbReference>
<dbReference type="GO" id="GO:0006538">
    <property type="term" value="P:L-glutamate catabolic process"/>
    <property type="evidence" value="ECO:0007669"/>
    <property type="project" value="TreeGrafter"/>
</dbReference>
<gene>
    <name evidence="9" type="ORF">JF887_10085</name>
</gene>
<evidence type="ECO:0000256" key="3">
    <source>
        <dbReference type="PIRNR" id="PIRNR000185"/>
    </source>
</evidence>
<dbReference type="Pfam" id="PF02812">
    <property type="entry name" value="ELFV_dehydrog_N"/>
    <property type="match status" value="1"/>
</dbReference>